<evidence type="ECO:0000259" key="2">
    <source>
        <dbReference type="Pfam" id="PF12684"/>
    </source>
</evidence>
<dbReference type="Gene3D" id="3.90.320.10">
    <property type="match status" value="1"/>
</dbReference>
<accession>A0ABQ4P0H7</accession>
<evidence type="ECO:0000259" key="1">
    <source>
        <dbReference type="Pfam" id="PF02037"/>
    </source>
</evidence>
<evidence type="ECO:0000313" key="3">
    <source>
        <dbReference type="EMBL" id="GIU40961.1"/>
    </source>
</evidence>
<proteinExistence type="predicted"/>
<name>A0ABQ4P0H7_SHECO</name>
<keyword evidence="4" id="KW-1185">Reference proteome</keyword>
<dbReference type="Pfam" id="PF02037">
    <property type="entry name" value="SAP"/>
    <property type="match status" value="1"/>
</dbReference>
<feature type="domain" description="SAP" evidence="1">
    <location>
        <begin position="128"/>
        <end position="154"/>
    </location>
</feature>
<evidence type="ECO:0000313" key="4">
    <source>
        <dbReference type="Proteomes" id="UP000773469"/>
    </source>
</evidence>
<dbReference type="Gene3D" id="1.10.720.30">
    <property type="entry name" value="SAP domain"/>
    <property type="match status" value="1"/>
</dbReference>
<feature type="domain" description="Putative exodeoxyribonuclease 8 PDDEXK-like" evidence="2">
    <location>
        <begin position="239"/>
        <end position="379"/>
    </location>
</feature>
<dbReference type="Pfam" id="PF12684">
    <property type="entry name" value="DUF3799"/>
    <property type="match status" value="1"/>
</dbReference>
<dbReference type="RefSeq" id="WP_220756900.1">
    <property type="nucleotide sequence ID" value="NZ_BPEU01000013.1"/>
</dbReference>
<dbReference type="InterPro" id="IPR024432">
    <property type="entry name" value="Put_RecE_PDDEXK-like_dom"/>
</dbReference>
<dbReference type="InterPro" id="IPR011604">
    <property type="entry name" value="PDDEXK-like_dom_sf"/>
</dbReference>
<evidence type="ECO:0008006" key="5">
    <source>
        <dbReference type="Google" id="ProtNLM"/>
    </source>
</evidence>
<comment type="caution">
    <text evidence="3">The sequence shown here is derived from an EMBL/GenBank/DDBJ whole genome shotgun (WGS) entry which is preliminary data.</text>
</comment>
<organism evidence="3 4">
    <name type="scientific">Shewanella colwelliana</name>
    <name type="common">Alteromonas colwelliana</name>
    <dbReference type="NCBI Taxonomy" id="23"/>
    <lineage>
        <taxon>Bacteria</taxon>
        <taxon>Pseudomonadati</taxon>
        <taxon>Pseudomonadota</taxon>
        <taxon>Gammaproteobacteria</taxon>
        <taxon>Alteromonadales</taxon>
        <taxon>Shewanellaceae</taxon>
        <taxon>Shewanella</taxon>
    </lineage>
</organism>
<dbReference type="Proteomes" id="UP000773469">
    <property type="component" value="Unassembled WGS sequence"/>
</dbReference>
<gene>
    <name evidence="3" type="ORF">TUM3794_20180</name>
</gene>
<dbReference type="InterPro" id="IPR036361">
    <property type="entry name" value="SAP_dom_sf"/>
</dbReference>
<dbReference type="EMBL" id="BPEU01000013">
    <property type="protein sequence ID" value="GIU40961.1"/>
    <property type="molecule type" value="Genomic_DNA"/>
</dbReference>
<dbReference type="InterPro" id="IPR003034">
    <property type="entry name" value="SAP_dom"/>
</dbReference>
<protein>
    <recommendedName>
        <fullName evidence="5">SAP domain-containing protein</fullName>
    </recommendedName>
</protein>
<sequence length="393" mass="45251">MSVAINQLDRGDEWFDFVTPGYDSNGNPNFLDDTGQLIEGIYTDIENAVYHALDAQSSTGIKTFAKGRHHYFRQYLSDVCRARTKQQTYTFDAGTYGHMRVLEPHNFHGNFIRNPILEDFADLNPLETIDQLKAALAERGEAVSGSRAALIERLHAKDPNVPIFEKLREGVIVEFLKQHYPTFIYTNDELNSVADLYGIVTTLPRDKKIEKLLEVSPDQLIYEKLVEQHVIDHIVWDDAKRVEKSTRAHPKANWLLSDGYPELTVIAKCKVTGMMLKVRFDWLRFDAIAVDLKTTLSTNPTKFAYQVRDLRYDLQQVFYTYVANLAGIPVEHFCFVATEYKDADNCETFELSQKKQSESKEEMFDLLIDLKEALDTQNWYGHTKSRATWVIEV</sequence>
<reference evidence="3 4" key="1">
    <citation type="submission" date="2021-05" db="EMBL/GenBank/DDBJ databases">
        <title>Molecular characterization for Shewanella algae harboring chromosomal blaOXA-55-like strains isolated from clinical and environment sample.</title>
        <authorList>
            <person name="Ohama Y."/>
            <person name="Aoki K."/>
            <person name="Harada S."/>
            <person name="Moriya K."/>
            <person name="Ishii Y."/>
            <person name="Tateda K."/>
        </authorList>
    </citation>
    <scope>NUCLEOTIDE SEQUENCE [LARGE SCALE GENOMIC DNA]</scope>
    <source>
        <strain evidence="3 4">MBTL60-118</strain>
    </source>
</reference>